<accession>A0A9D2KA68</accession>
<dbReference type="InterPro" id="IPR011782">
    <property type="entry name" value="Pept_S1C_Do"/>
</dbReference>
<dbReference type="InterPro" id="IPR036034">
    <property type="entry name" value="PDZ_sf"/>
</dbReference>
<proteinExistence type="inferred from homology"/>
<dbReference type="GO" id="GO:0006508">
    <property type="term" value="P:proteolysis"/>
    <property type="evidence" value="ECO:0007669"/>
    <property type="project" value="UniProtKB-KW"/>
</dbReference>
<reference evidence="11" key="2">
    <citation type="submission" date="2021-04" db="EMBL/GenBank/DDBJ databases">
        <authorList>
            <person name="Gilroy R."/>
        </authorList>
    </citation>
    <scope>NUCLEOTIDE SEQUENCE</scope>
    <source>
        <strain evidence="11">ChiW4-1371</strain>
    </source>
</reference>
<evidence type="ECO:0000256" key="4">
    <source>
        <dbReference type="ARBA" id="ARBA00022737"/>
    </source>
</evidence>
<feature type="domain" description="PDZ" evidence="10">
    <location>
        <begin position="250"/>
        <end position="344"/>
    </location>
</feature>
<evidence type="ECO:0000256" key="7">
    <source>
        <dbReference type="PIRSR" id="PIRSR611782-1"/>
    </source>
</evidence>
<dbReference type="PANTHER" id="PTHR22939:SF129">
    <property type="entry name" value="SERINE PROTEASE HTRA2, MITOCHONDRIAL"/>
    <property type="match status" value="1"/>
</dbReference>
<feature type="active site" description="Charge relay system" evidence="7">
    <location>
        <position position="137"/>
    </location>
</feature>
<feature type="binding site" evidence="8">
    <location>
        <position position="137"/>
    </location>
    <ligand>
        <name>substrate</name>
    </ligand>
</feature>
<keyword evidence="2" id="KW-0645">Protease</keyword>
<dbReference type="PROSITE" id="PS50106">
    <property type="entry name" value="PDZ"/>
    <property type="match status" value="1"/>
</dbReference>
<dbReference type="AlphaFoldDB" id="A0A9D2KA68"/>
<comment type="caution">
    <text evidence="11">The sequence shown here is derived from an EMBL/GenBank/DDBJ whole genome shotgun (WGS) entry which is preliminary data.</text>
</comment>
<dbReference type="NCBIfam" id="TIGR02037">
    <property type="entry name" value="degP_htrA_DO"/>
    <property type="match status" value="1"/>
</dbReference>
<feature type="signal peptide" evidence="9">
    <location>
        <begin position="1"/>
        <end position="20"/>
    </location>
</feature>
<organism evidence="11 12">
    <name type="scientific">Candidatus Mucispirillum faecigallinarum</name>
    <dbReference type="NCBI Taxonomy" id="2838699"/>
    <lineage>
        <taxon>Bacteria</taxon>
        <taxon>Pseudomonadati</taxon>
        <taxon>Deferribacterota</taxon>
        <taxon>Deferribacteres</taxon>
        <taxon>Deferribacterales</taxon>
        <taxon>Mucispirillaceae</taxon>
        <taxon>Mucispirillum</taxon>
    </lineage>
</organism>
<feature type="active site" description="Charge relay system" evidence="7">
    <location>
        <position position="107"/>
    </location>
</feature>
<evidence type="ECO:0000256" key="8">
    <source>
        <dbReference type="PIRSR" id="PIRSR611782-2"/>
    </source>
</evidence>
<reference evidence="11" key="1">
    <citation type="journal article" date="2021" name="PeerJ">
        <title>Extensive microbial diversity within the chicken gut microbiome revealed by metagenomics and culture.</title>
        <authorList>
            <person name="Gilroy R."/>
            <person name="Ravi A."/>
            <person name="Getino M."/>
            <person name="Pursley I."/>
            <person name="Horton D.L."/>
            <person name="Alikhan N.F."/>
            <person name="Baker D."/>
            <person name="Gharbi K."/>
            <person name="Hall N."/>
            <person name="Watson M."/>
            <person name="Adriaenssens E.M."/>
            <person name="Foster-Nyarko E."/>
            <person name="Jarju S."/>
            <person name="Secka A."/>
            <person name="Antonio M."/>
            <person name="Oren A."/>
            <person name="Chaudhuri R.R."/>
            <person name="La Ragione R."/>
            <person name="Hildebrand F."/>
            <person name="Pallen M.J."/>
        </authorList>
    </citation>
    <scope>NUCLEOTIDE SEQUENCE</scope>
    <source>
        <strain evidence="11">ChiW4-1371</strain>
    </source>
</reference>
<protein>
    <submittedName>
        <fullName evidence="11">Do family serine endopeptidase</fullName>
    </submittedName>
</protein>
<dbReference type="Proteomes" id="UP000824176">
    <property type="component" value="Unassembled WGS sequence"/>
</dbReference>
<evidence type="ECO:0000313" key="11">
    <source>
        <dbReference type="EMBL" id="HIZ89014.1"/>
    </source>
</evidence>
<dbReference type="Gene3D" id="2.30.42.10">
    <property type="match status" value="2"/>
</dbReference>
<comment type="similarity">
    <text evidence="1">Belongs to the peptidase S1C family.</text>
</comment>
<feature type="binding site" evidence="8">
    <location>
        <begin position="210"/>
        <end position="212"/>
    </location>
    <ligand>
        <name>substrate</name>
    </ligand>
</feature>
<dbReference type="CDD" id="cd10839">
    <property type="entry name" value="cpPDZ1_DegP-like"/>
    <property type="match status" value="1"/>
</dbReference>
<dbReference type="Gene3D" id="2.40.10.10">
    <property type="entry name" value="Trypsin-like serine proteases"/>
    <property type="match status" value="2"/>
</dbReference>
<dbReference type="InterPro" id="IPR001940">
    <property type="entry name" value="Peptidase_S1C"/>
</dbReference>
<keyword evidence="3 9" id="KW-0732">Signal</keyword>
<evidence type="ECO:0000256" key="1">
    <source>
        <dbReference type="ARBA" id="ARBA00010541"/>
    </source>
</evidence>
<evidence type="ECO:0000256" key="6">
    <source>
        <dbReference type="ARBA" id="ARBA00022825"/>
    </source>
</evidence>
<evidence type="ECO:0000256" key="2">
    <source>
        <dbReference type="ARBA" id="ARBA00022670"/>
    </source>
</evidence>
<keyword evidence="6" id="KW-0720">Serine protease</keyword>
<dbReference type="PRINTS" id="PR00834">
    <property type="entry name" value="PROTEASES2C"/>
</dbReference>
<dbReference type="Pfam" id="PF13365">
    <property type="entry name" value="Trypsin_2"/>
    <property type="match status" value="1"/>
</dbReference>
<dbReference type="InterPro" id="IPR001478">
    <property type="entry name" value="PDZ"/>
</dbReference>
<dbReference type="SMART" id="SM00228">
    <property type="entry name" value="PDZ"/>
    <property type="match status" value="2"/>
</dbReference>
<dbReference type="SUPFAM" id="SSF50494">
    <property type="entry name" value="Trypsin-like serine proteases"/>
    <property type="match status" value="1"/>
</dbReference>
<dbReference type="InterPro" id="IPR009003">
    <property type="entry name" value="Peptidase_S1_PA"/>
</dbReference>
<dbReference type="SUPFAM" id="SSF50156">
    <property type="entry name" value="PDZ domain-like"/>
    <property type="match status" value="2"/>
</dbReference>
<gene>
    <name evidence="11" type="ORF">H9804_03635</name>
</gene>
<keyword evidence="4" id="KW-0677">Repeat</keyword>
<feature type="chain" id="PRO_5039262128" evidence="9">
    <location>
        <begin position="21"/>
        <end position="465"/>
    </location>
</feature>
<evidence type="ECO:0000313" key="12">
    <source>
        <dbReference type="Proteomes" id="UP000824176"/>
    </source>
</evidence>
<feature type="active site" description="Charge relay system" evidence="7">
    <location>
        <position position="212"/>
    </location>
</feature>
<dbReference type="GO" id="GO:0004252">
    <property type="term" value="F:serine-type endopeptidase activity"/>
    <property type="evidence" value="ECO:0007669"/>
    <property type="project" value="InterPro"/>
</dbReference>
<feature type="binding site" evidence="8">
    <location>
        <position position="107"/>
    </location>
    <ligand>
        <name>substrate</name>
    </ligand>
</feature>
<dbReference type="PANTHER" id="PTHR22939">
    <property type="entry name" value="SERINE PROTEASE FAMILY S1C HTRA-RELATED"/>
    <property type="match status" value="1"/>
</dbReference>
<evidence type="ECO:0000259" key="10">
    <source>
        <dbReference type="PROSITE" id="PS50106"/>
    </source>
</evidence>
<evidence type="ECO:0000256" key="9">
    <source>
        <dbReference type="SAM" id="SignalP"/>
    </source>
</evidence>
<keyword evidence="5" id="KW-0378">Hydrolase</keyword>
<name>A0A9D2KA68_9BACT</name>
<dbReference type="InterPro" id="IPR043504">
    <property type="entry name" value="Peptidase_S1_PA_chymotrypsin"/>
</dbReference>
<evidence type="ECO:0000256" key="3">
    <source>
        <dbReference type="ARBA" id="ARBA00022729"/>
    </source>
</evidence>
<evidence type="ECO:0000256" key="5">
    <source>
        <dbReference type="ARBA" id="ARBA00022801"/>
    </source>
</evidence>
<dbReference type="Pfam" id="PF13180">
    <property type="entry name" value="PDZ_2"/>
    <property type="match status" value="2"/>
</dbReference>
<sequence length="465" mass="49342">MKKFYLAAMLILTFAINAFAVPSSFSPVVKKAAPSVVNISTTKTVTRNMPDFFQVDPFFQDFFGGMFGGNGNPFGFGGGGAPQKYKSTALGSGFIIDTDGYIVTNNHVIEGADEIIVKLHDDREFKAEIVGTDPLTDLALLKINPKGASISPILLGDSDRAEIGDWVVAIGNPLGLGGTVTAGILSAKGRVLGDGPYDNFIQTDVSINPGNSGGPLINMDGEVIGINTAIIQSAQGLGFAVPVNMLKNILPKLKKDGKVSRGWVGIVMQPLDEQLAASFGLPDTKGVLIADVTKGEPGDKAGLKAGDVIVAVDGKQAETSRALAAIIGSKNPNERIVLTIIREGKRQNITVKLGERPDNNQLASTYKNQKPQKQSGDIQVKNITPEEARELGISNGVIITSVNKDTQAFEKGLKPGLVIVQLNNKPISSEQEFYRVYNSIKKGDLMAVKVVSPNGSTFIAFAKSE</sequence>
<dbReference type="EMBL" id="DXAQ01000054">
    <property type="protein sequence ID" value="HIZ89014.1"/>
    <property type="molecule type" value="Genomic_DNA"/>
</dbReference>